<dbReference type="InterPro" id="IPR052350">
    <property type="entry name" value="Metallo-dep_Lactonases"/>
</dbReference>
<accession>A0ABX8I205</accession>
<dbReference type="InterPro" id="IPR032466">
    <property type="entry name" value="Metal_Hydrolase"/>
</dbReference>
<dbReference type="SUPFAM" id="SSF51556">
    <property type="entry name" value="Metallo-dependent hydrolases"/>
    <property type="match status" value="1"/>
</dbReference>
<dbReference type="InterPro" id="IPR006680">
    <property type="entry name" value="Amidohydro-rel"/>
</dbReference>
<protein>
    <recommendedName>
        <fullName evidence="2">Amidohydrolase-related domain-containing protein</fullName>
    </recommendedName>
</protein>
<sequence>MYNIVDSHIHLIDDSLKHIWRREQPDVLAGNHRLEEYTSSSDSRYTVTGIVWIEALCSHTLDNGMEGMKNGIEECKYVSRYNDGEKPGYVKAMIPLIPLPWGTQITEYVDVLKKELGHQYKLVKGYRYLFQDKPPKTMLDPKVIEGLKWLDANDYVFDYGIDVHNGGIWQFEESVELFRQVPNLKYIINHLTKPHLELEVEGIEENELFIKWKALMTEMYNLTPNSYMKLSGCFSELANDTPKDLKRIADLTFPWFKVTYDLWGAERTMWASNWPVTNIYGADELSSQWFTVSEDLLDRVGASKEDRRKIYETNYIQGYNL</sequence>
<dbReference type="Proteomes" id="UP000825434">
    <property type="component" value="Chromosome 1"/>
</dbReference>
<keyword evidence="4" id="KW-1185">Reference proteome</keyword>
<proteinExistence type="inferred from homology"/>
<evidence type="ECO:0000256" key="1">
    <source>
        <dbReference type="ARBA" id="ARBA00038310"/>
    </source>
</evidence>
<dbReference type="Pfam" id="PF04909">
    <property type="entry name" value="Amidohydro_2"/>
    <property type="match status" value="1"/>
</dbReference>
<evidence type="ECO:0000259" key="2">
    <source>
        <dbReference type="Pfam" id="PF04909"/>
    </source>
</evidence>
<gene>
    <name evidence="3" type="ORF">CA3LBN_001337</name>
</gene>
<dbReference type="Gene3D" id="3.20.20.140">
    <property type="entry name" value="Metal-dependent hydrolases"/>
    <property type="match status" value="1"/>
</dbReference>
<feature type="domain" description="Amidohydrolase-related" evidence="2">
    <location>
        <begin position="170"/>
        <end position="314"/>
    </location>
</feature>
<evidence type="ECO:0000313" key="3">
    <source>
        <dbReference type="EMBL" id="QWU87119.1"/>
    </source>
</evidence>
<dbReference type="PANTHER" id="PTHR43569">
    <property type="entry name" value="AMIDOHYDROLASE"/>
    <property type="match status" value="1"/>
</dbReference>
<evidence type="ECO:0000313" key="4">
    <source>
        <dbReference type="Proteomes" id="UP000825434"/>
    </source>
</evidence>
<comment type="similarity">
    <text evidence="1">Belongs to the metallo-dependent hydrolases superfamily.</text>
</comment>
<organism evidence="3 4">
    <name type="scientific">Candidozyma haemuli</name>
    <dbReference type="NCBI Taxonomy" id="45357"/>
    <lineage>
        <taxon>Eukaryota</taxon>
        <taxon>Fungi</taxon>
        <taxon>Dikarya</taxon>
        <taxon>Ascomycota</taxon>
        <taxon>Saccharomycotina</taxon>
        <taxon>Pichiomycetes</taxon>
        <taxon>Metschnikowiaceae</taxon>
        <taxon>Candidozyma</taxon>
    </lineage>
</organism>
<reference evidence="3 4" key="1">
    <citation type="submission" date="2021-06" db="EMBL/GenBank/DDBJ databases">
        <title>Candida outbreak in Lebanon.</title>
        <authorList>
            <person name="Finianos M."/>
        </authorList>
    </citation>
    <scope>NUCLEOTIDE SEQUENCE [LARGE SCALE GENOMIC DNA]</scope>
    <source>
        <strain evidence="3">CA3LBN</strain>
    </source>
</reference>
<name>A0ABX8I205_9ASCO</name>
<dbReference type="PANTHER" id="PTHR43569:SF2">
    <property type="entry name" value="AMIDOHYDROLASE-RELATED DOMAIN-CONTAINING PROTEIN"/>
    <property type="match status" value="1"/>
</dbReference>
<dbReference type="EMBL" id="CP076661">
    <property type="protein sequence ID" value="QWU87119.1"/>
    <property type="molecule type" value="Genomic_DNA"/>
</dbReference>